<evidence type="ECO:0000256" key="6">
    <source>
        <dbReference type="ARBA" id="ARBA00023065"/>
    </source>
</evidence>
<keyword evidence="10" id="KW-1185">Reference proteome</keyword>
<keyword evidence="2" id="KW-0813">Transport</keyword>
<evidence type="ECO:0000313" key="10">
    <source>
        <dbReference type="Proteomes" id="UP000183508"/>
    </source>
</evidence>
<dbReference type="GO" id="GO:0006826">
    <property type="term" value="P:iron ion transport"/>
    <property type="evidence" value="ECO:0007669"/>
    <property type="project" value="UniProtKB-KW"/>
</dbReference>
<dbReference type="InterPro" id="IPR038729">
    <property type="entry name" value="Rad50/SbcC_AAA"/>
</dbReference>
<dbReference type="Proteomes" id="UP000183508">
    <property type="component" value="Unassembled WGS sequence"/>
</dbReference>
<dbReference type="SUPFAM" id="SSF52540">
    <property type="entry name" value="P-loop containing nucleoside triphosphate hydrolases"/>
    <property type="match status" value="1"/>
</dbReference>
<protein>
    <submittedName>
        <fullName evidence="9">Predicted ATPase</fullName>
    </submittedName>
</protein>
<name>A0A1I7G7Z5_9BACL</name>
<dbReference type="AlphaFoldDB" id="A0A1I7G7Z5"/>
<comment type="subcellular location">
    <subcellularLocation>
        <location evidence="1">Cell membrane</location>
        <topology evidence="1">Peripheral membrane protein</topology>
    </subcellularLocation>
</comment>
<evidence type="ECO:0000256" key="1">
    <source>
        <dbReference type="ARBA" id="ARBA00004202"/>
    </source>
</evidence>
<dbReference type="InterPro" id="IPR051535">
    <property type="entry name" value="Siderophore_ABC-ATPase"/>
</dbReference>
<keyword evidence="6" id="KW-0406">Ion transport</keyword>
<dbReference type="SMART" id="SM00382">
    <property type="entry name" value="AAA"/>
    <property type="match status" value="1"/>
</dbReference>
<dbReference type="RefSeq" id="WP_175511420.1">
    <property type="nucleotide sequence ID" value="NZ_FPBV01000002.1"/>
</dbReference>
<proteinExistence type="predicted"/>
<organism evidence="9 10">
    <name type="scientific">Alicyclobacillus macrosporangiidus</name>
    <dbReference type="NCBI Taxonomy" id="392015"/>
    <lineage>
        <taxon>Bacteria</taxon>
        <taxon>Bacillati</taxon>
        <taxon>Bacillota</taxon>
        <taxon>Bacilli</taxon>
        <taxon>Bacillales</taxon>
        <taxon>Alicyclobacillaceae</taxon>
        <taxon>Alicyclobacillus</taxon>
    </lineage>
</organism>
<keyword evidence="7" id="KW-0472">Membrane</keyword>
<dbReference type="PANTHER" id="PTHR42771:SF2">
    <property type="entry name" value="IRON(3+)-HYDROXAMATE IMPORT ATP-BINDING PROTEIN FHUC"/>
    <property type="match status" value="1"/>
</dbReference>
<dbReference type="Pfam" id="PF13304">
    <property type="entry name" value="AAA_21"/>
    <property type="match status" value="1"/>
</dbReference>
<dbReference type="InterPro" id="IPR003593">
    <property type="entry name" value="AAA+_ATPase"/>
</dbReference>
<dbReference type="EMBL" id="FPBV01000002">
    <property type="protein sequence ID" value="SFU44471.1"/>
    <property type="molecule type" value="Genomic_DNA"/>
</dbReference>
<dbReference type="PANTHER" id="PTHR42771">
    <property type="entry name" value="IRON(3+)-HYDROXAMATE IMPORT ATP-BINDING PROTEIN FHUC"/>
    <property type="match status" value="1"/>
</dbReference>
<evidence type="ECO:0000256" key="2">
    <source>
        <dbReference type="ARBA" id="ARBA00022448"/>
    </source>
</evidence>
<dbReference type="eggNOG" id="COG3910">
    <property type="taxonomic scope" value="Bacteria"/>
</dbReference>
<gene>
    <name evidence="9" type="ORF">SAMN05421543_10251</name>
</gene>
<reference evidence="10" key="1">
    <citation type="submission" date="2016-10" db="EMBL/GenBank/DDBJ databases">
        <authorList>
            <person name="Varghese N."/>
        </authorList>
    </citation>
    <scope>NUCLEOTIDE SEQUENCE [LARGE SCALE GENOMIC DNA]</scope>
    <source>
        <strain evidence="10">DSM 17980</strain>
    </source>
</reference>
<sequence length="278" mass="30493">MTILLRSVELKSELPASRAYPFSLPVVRHLGTLTFSAPVTLFVGENGSGKSTILEAIAAAAGSITVGAESVGAESVGVDPDLQPARRLAGAMRLIWSKRTRRGFFLRAEDFLGYVRRMQSLRRDLAQDAAEMERRYAGRGLAVSLGKMPMEGSLAAMREKYGEGLDTRSHGESFLDLFHARLQPGGLYLLDEPETPLSPLKQLSLLRMFHDAVTSGAQFIIATHSPILMAYPGACILNFDTVPPSPAAYDDLEHVRILRDFLNHRDAFLKPLFDPQAP</sequence>
<evidence type="ECO:0000259" key="8">
    <source>
        <dbReference type="SMART" id="SM00382"/>
    </source>
</evidence>
<dbReference type="GO" id="GO:0006302">
    <property type="term" value="P:double-strand break repair"/>
    <property type="evidence" value="ECO:0007669"/>
    <property type="project" value="InterPro"/>
</dbReference>
<accession>A0A1I7G7Z5</accession>
<dbReference type="GO" id="GO:0016887">
    <property type="term" value="F:ATP hydrolysis activity"/>
    <property type="evidence" value="ECO:0007669"/>
    <property type="project" value="InterPro"/>
</dbReference>
<dbReference type="Pfam" id="PF13476">
    <property type="entry name" value="AAA_23"/>
    <property type="match status" value="1"/>
</dbReference>
<evidence type="ECO:0000256" key="5">
    <source>
        <dbReference type="ARBA" id="ARBA00023004"/>
    </source>
</evidence>
<evidence type="ECO:0000313" key="9">
    <source>
        <dbReference type="EMBL" id="SFU44471.1"/>
    </source>
</evidence>
<dbReference type="GO" id="GO:0005524">
    <property type="term" value="F:ATP binding"/>
    <property type="evidence" value="ECO:0007669"/>
    <property type="project" value="InterPro"/>
</dbReference>
<keyword evidence="3" id="KW-1003">Cell membrane</keyword>
<dbReference type="GO" id="GO:0005886">
    <property type="term" value="C:plasma membrane"/>
    <property type="evidence" value="ECO:0007669"/>
    <property type="project" value="UniProtKB-SubCell"/>
</dbReference>
<dbReference type="InterPro" id="IPR003959">
    <property type="entry name" value="ATPase_AAA_core"/>
</dbReference>
<keyword evidence="5" id="KW-0408">Iron</keyword>
<evidence type="ECO:0000256" key="3">
    <source>
        <dbReference type="ARBA" id="ARBA00022475"/>
    </source>
</evidence>
<dbReference type="InterPro" id="IPR027417">
    <property type="entry name" value="P-loop_NTPase"/>
</dbReference>
<feature type="domain" description="AAA+ ATPase" evidence="8">
    <location>
        <begin position="36"/>
        <end position="243"/>
    </location>
</feature>
<dbReference type="Gene3D" id="3.40.50.300">
    <property type="entry name" value="P-loop containing nucleotide triphosphate hydrolases"/>
    <property type="match status" value="2"/>
</dbReference>
<keyword evidence="4" id="KW-0410">Iron transport</keyword>
<evidence type="ECO:0000256" key="7">
    <source>
        <dbReference type="ARBA" id="ARBA00023136"/>
    </source>
</evidence>
<evidence type="ECO:0000256" key="4">
    <source>
        <dbReference type="ARBA" id="ARBA00022496"/>
    </source>
</evidence>